<accession>A0AC61Y7J4</accession>
<reference evidence="1" key="1">
    <citation type="submission" date="2019-09" db="EMBL/GenBank/DDBJ databases">
        <authorList>
            <person name="Rodrigo-Torres L."/>
            <person name="Arahal R. D."/>
            <person name="Lucena T."/>
        </authorList>
    </citation>
    <scope>NUCLEOTIDE SEQUENCE</scope>
    <source>
        <strain evidence="1">ISS653</strain>
    </source>
</reference>
<evidence type="ECO:0000313" key="1">
    <source>
        <dbReference type="EMBL" id="VVV00160.1"/>
    </source>
</evidence>
<gene>
    <name evidence="1" type="ORF">FVB9532_01425</name>
</gene>
<sequence length="232" mass="26499">MNPIINIFKKHINFSNFWIKNGFILVALSIVVNHLVTPEHFPLNKSYSFPWESIIVSILLGSIIVLIAGLNFQHFKKKDFTKKINLQVILHFLFSTLGYISIIYIALYYSLNGLVNGTDSYNAYYLLTGLSVTLLLSSLGIAILFSNDIYQLHKFATLNGKLRVRRSGNITLVNFTDIAFIYSENKIVYIVQTNGTSIVTDFTLNEVEDKVSKQIFLEQINRQFFTLVLLSK</sequence>
<dbReference type="EMBL" id="CABVMM010000005">
    <property type="protein sequence ID" value="VVV00160.1"/>
    <property type="molecule type" value="Genomic_DNA"/>
</dbReference>
<evidence type="ECO:0000313" key="2">
    <source>
        <dbReference type="Proteomes" id="UP000356253"/>
    </source>
</evidence>
<keyword evidence="2" id="KW-1185">Reference proteome</keyword>
<dbReference type="Proteomes" id="UP000356253">
    <property type="component" value="Unassembled WGS sequence"/>
</dbReference>
<organism evidence="1 2">
    <name type="scientific">Mesonia oceanica</name>
    <dbReference type="NCBI Taxonomy" id="2687242"/>
    <lineage>
        <taxon>Bacteria</taxon>
        <taxon>Pseudomonadati</taxon>
        <taxon>Bacteroidota</taxon>
        <taxon>Flavobacteriia</taxon>
        <taxon>Flavobacteriales</taxon>
        <taxon>Flavobacteriaceae</taxon>
        <taxon>Mesonia</taxon>
    </lineage>
</organism>
<name>A0AC61Y7J4_9FLAO</name>
<comment type="caution">
    <text evidence="1">The sequence shown here is derived from an EMBL/GenBank/DDBJ whole genome shotgun (WGS) entry which is preliminary data.</text>
</comment>
<proteinExistence type="predicted"/>
<protein>
    <submittedName>
        <fullName evidence="1">Uncharacterized protein</fullName>
    </submittedName>
</protein>